<accession>A0A8K1CN99</accession>
<feature type="region of interest" description="Disordered" evidence="1">
    <location>
        <begin position="1"/>
        <end position="35"/>
    </location>
</feature>
<gene>
    <name evidence="2" type="ORF">Poli38472_003994</name>
</gene>
<protein>
    <submittedName>
        <fullName evidence="2">Uncharacterized protein</fullName>
    </submittedName>
</protein>
<reference evidence="2" key="1">
    <citation type="submission" date="2019-03" db="EMBL/GenBank/DDBJ databases">
        <title>Long read genome sequence of the mycoparasitic Pythium oligandrum ATCC 38472 isolated from sugarbeet rhizosphere.</title>
        <authorList>
            <person name="Gaulin E."/>
        </authorList>
    </citation>
    <scope>NUCLEOTIDE SEQUENCE</scope>
    <source>
        <strain evidence="2">ATCC 38472_TT</strain>
    </source>
</reference>
<comment type="caution">
    <text evidence="2">The sequence shown here is derived from an EMBL/GenBank/DDBJ whole genome shotgun (WGS) entry which is preliminary data.</text>
</comment>
<proteinExistence type="predicted"/>
<dbReference type="EMBL" id="SPLM01000036">
    <property type="protein sequence ID" value="TMW66229.1"/>
    <property type="molecule type" value="Genomic_DNA"/>
</dbReference>
<dbReference type="AlphaFoldDB" id="A0A8K1CN99"/>
<evidence type="ECO:0000313" key="2">
    <source>
        <dbReference type="EMBL" id="TMW66229.1"/>
    </source>
</evidence>
<organism evidence="2 3">
    <name type="scientific">Pythium oligandrum</name>
    <name type="common">Mycoparasitic fungus</name>
    <dbReference type="NCBI Taxonomy" id="41045"/>
    <lineage>
        <taxon>Eukaryota</taxon>
        <taxon>Sar</taxon>
        <taxon>Stramenopiles</taxon>
        <taxon>Oomycota</taxon>
        <taxon>Peronosporomycetes</taxon>
        <taxon>Pythiales</taxon>
        <taxon>Pythiaceae</taxon>
        <taxon>Pythium</taxon>
    </lineage>
</organism>
<feature type="compositionally biased region" description="Low complexity" evidence="1">
    <location>
        <begin position="9"/>
        <end position="22"/>
    </location>
</feature>
<name>A0A8K1CN99_PYTOL</name>
<keyword evidence="3" id="KW-1185">Reference proteome</keyword>
<sequence>MSMRPILKSASRVSVSSSSSSSDAKPTEMITSPSGRRVTFSPFALTKRRLQPKRVLGAPAATSSTVSSGFAFNSEADREKRRLARRKHEMHVLQTLYNAAKRPQHGWKAVVEDHLDMLRDARVWATKWVRWLKDPFSSEINRRYNHRIMRSRIRHAPPVFFDPRDCQYVQSVAAPLVPVASSPHQSVYDGSRATTPVNMSPVLAPVHHGSLSSLLRKEGIRAFEDEELEDDQVKNDLRGVTVGSHGLKIVSHRGHNG</sequence>
<evidence type="ECO:0000313" key="3">
    <source>
        <dbReference type="Proteomes" id="UP000794436"/>
    </source>
</evidence>
<dbReference type="OrthoDB" id="125322at2759"/>
<dbReference type="Proteomes" id="UP000794436">
    <property type="component" value="Unassembled WGS sequence"/>
</dbReference>
<evidence type="ECO:0000256" key="1">
    <source>
        <dbReference type="SAM" id="MobiDB-lite"/>
    </source>
</evidence>